<dbReference type="EMBL" id="CP002857">
    <property type="protein sequence ID" value="AEI09751.1"/>
    <property type="molecule type" value="Genomic_DNA"/>
</dbReference>
<feature type="region of interest" description="Disordered" evidence="1">
    <location>
        <begin position="36"/>
        <end position="57"/>
    </location>
</feature>
<dbReference type="Proteomes" id="UP000000492">
    <property type="component" value="Chromosome"/>
</dbReference>
<dbReference type="RefSeq" id="WP_013888761.1">
    <property type="nucleotide sequence ID" value="NC_015673.1"/>
</dbReference>
<organism evidence="2 3">
    <name type="scientific">Corynebacterium resistens (strain DSM 45100 / JCM 12819 / GTC 2026 / SICGH 158)</name>
    <dbReference type="NCBI Taxonomy" id="662755"/>
    <lineage>
        <taxon>Bacteria</taxon>
        <taxon>Bacillati</taxon>
        <taxon>Actinomycetota</taxon>
        <taxon>Actinomycetes</taxon>
        <taxon>Mycobacteriales</taxon>
        <taxon>Corynebacteriaceae</taxon>
        <taxon>Corynebacterium</taxon>
    </lineage>
</organism>
<accession>F8DZ65</accession>
<dbReference type="OrthoDB" id="9981297at2"/>
<feature type="compositionally biased region" description="Low complexity" evidence="1">
    <location>
        <begin position="37"/>
        <end position="57"/>
    </location>
</feature>
<name>F8DZ65_CORRG</name>
<dbReference type="AlphaFoldDB" id="F8DZ65"/>
<evidence type="ECO:0000313" key="2">
    <source>
        <dbReference type="EMBL" id="AEI09751.1"/>
    </source>
</evidence>
<evidence type="ECO:0000256" key="1">
    <source>
        <dbReference type="SAM" id="MobiDB-lite"/>
    </source>
</evidence>
<reference evidence="2 3" key="1">
    <citation type="journal article" date="2012" name="BMC Genomics">
        <title>Complete genome sequence, lifestyle, and multi-drug resistance of the human pathogen Corynebacterium resistens DSM 45100 isolated from blood samples of a leukemia patient.</title>
        <authorList>
            <person name="Schroder J."/>
            <person name="Maus I."/>
            <person name="Meyer K."/>
            <person name="Wordemann S."/>
            <person name="Blom J."/>
            <person name="Jaenicke S."/>
            <person name="Schneider J."/>
            <person name="Trost E."/>
            <person name="Tauch A."/>
        </authorList>
    </citation>
    <scope>NUCLEOTIDE SEQUENCE [LARGE SCALE GENOMIC DNA]</scope>
    <source>
        <strain evidence="3">DSM 45100 / JCM 12819 / CCUG 50093 / GTC 2026 / SICGH 158</strain>
    </source>
</reference>
<dbReference type="HOGENOM" id="CLU_2989012_0_0_11"/>
<dbReference type="KEGG" id="crd:CRES_1396"/>
<keyword evidence="3" id="KW-1185">Reference proteome</keyword>
<evidence type="ECO:0000313" key="3">
    <source>
        <dbReference type="Proteomes" id="UP000000492"/>
    </source>
</evidence>
<proteinExistence type="predicted"/>
<protein>
    <submittedName>
        <fullName evidence="2">Uncharacterized protein</fullName>
    </submittedName>
</protein>
<gene>
    <name evidence="2" type="ordered locus">CRES_1396</name>
</gene>
<sequence>MGSVEQIFDNFDILKFLKDFFSALIKGEGAVPALSDAGSSQLSGGAESAEAAGAARK</sequence>